<keyword evidence="8 9" id="KW-0413">Isomerase</keyword>
<reference evidence="9 10" key="1">
    <citation type="journal article" date="2016" name="Mol. Biol. Evol.">
        <title>Genome-Wide Survey of Gut Fungi (Harpellales) Reveals the First Horizontally Transferred Ubiquitin Gene from a Mosquito Host.</title>
        <authorList>
            <person name="Wang Y."/>
            <person name="White M.M."/>
            <person name="Kvist S."/>
            <person name="Moncalvo J.M."/>
        </authorList>
    </citation>
    <scope>NUCLEOTIDE SEQUENCE [LARGE SCALE GENOMIC DNA]</scope>
    <source>
        <strain evidence="9 10">ALG-7-W6</strain>
    </source>
</reference>
<dbReference type="InterPro" id="IPR014748">
    <property type="entry name" value="Enoyl-CoA_hydra_C"/>
</dbReference>
<dbReference type="Gene3D" id="1.10.12.10">
    <property type="entry name" value="Lyase 2-enoyl-coa Hydratase, Chain A, domain 2"/>
    <property type="match status" value="1"/>
</dbReference>
<dbReference type="GO" id="GO:0005739">
    <property type="term" value="C:mitochondrion"/>
    <property type="evidence" value="ECO:0007669"/>
    <property type="project" value="TreeGrafter"/>
</dbReference>
<dbReference type="CDD" id="cd06558">
    <property type="entry name" value="crotonase-like"/>
    <property type="match status" value="1"/>
</dbReference>
<evidence type="ECO:0000256" key="1">
    <source>
        <dbReference type="ARBA" id="ARBA00004275"/>
    </source>
</evidence>
<keyword evidence="5" id="KW-0007">Acetylation</keyword>
<keyword evidence="4" id="KW-0276">Fatty acid metabolism</keyword>
<organism evidence="9 10">
    <name type="scientific">Smittium mucronatum</name>
    <dbReference type="NCBI Taxonomy" id="133383"/>
    <lineage>
        <taxon>Eukaryota</taxon>
        <taxon>Fungi</taxon>
        <taxon>Fungi incertae sedis</taxon>
        <taxon>Zoopagomycota</taxon>
        <taxon>Kickxellomycotina</taxon>
        <taxon>Harpellomycetes</taxon>
        <taxon>Harpellales</taxon>
        <taxon>Legeriomycetaceae</taxon>
        <taxon>Smittium</taxon>
    </lineage>
</organism>
<dbReference type="STRING" id="133383.A0A1R0H5L6"/>
<dbReference type="InterPro" id="IPR045002">
    <property type="entry name" value="Ech1-like"/>
</dbReference>
<dbReference type="InterPro" id="IPR001753">
    <property type="entry name" value="Enoyl-CoA_hydra/iso"/>
</dbReference>
<dbReference type="FunFam" id="3.90.226.10:FF:000024">
    <property type="entry name" value="Delta3,5-delta2,4-dienoyl-CoA isomerase"/>
    <property type="match status" value="1"/>
</dbReference>
<evidence type="ECO:0000256" key="2">
    <source>
        <dbReference type="ARBA" id="ARBA00005005"/>
    </source>
</evidence>
<dbReference type="InterPro" id="IPR029045">
    <property type="entry name" value="ClpP/crotonase-like_dom_sf"/>
</dbReference>
<evidence type="ECO:0000313" key="9">
    <source>
        <dbReference type="EMBL" id="OLY84413.1"/>
    </source>
</evidence>
<comment type="pathway">
    <text evidence="2">Lipid metabolism; fatty acid beta-oxidation.</text>
</comment>
<evidence type="ECO:0000256" key="5">
    <source>
        <dbReference type="ARBA" id="ARBA00022990"/>
    </source>
</evidence>
<gene>
    <name evidence="9" type="ORF">AYI68_g1422</name>
</gene>
<proteinExistence type="inferred from homology"/>
<protein>
    <submittedName>
        <fullName evidence="9">Delta(3,5)-Delta(2,4)-dienoyl-CoA isomerase, mitochondrial</fullName>
    </submittedName>
</protein>
<sequence length="284" mass="31083">MSTVISKTFKTLMLEVPAEGVLHVALNRPERYNAINPQMWADLRSCFEEIKFDNTVNSVILSGNGKSFCSGLDLKGGLPISPALALDSGVERDVARKAFYSRFEILDLQASMTAIEKCLKPVFCLIDNACIGAGVDMSTACDVRYCTEDAFFSIKEVDIGMAADVGTLQRLPKVVSSESWARELAFTARRATSDEALQFGLVSRVFSTRSEMFDFAISIAAQVAAKSPVAVVSTKMVMNYSRDHSVDEGLEHVALWNTLMHNTDDIKTAIAATLAKKTPKFSKL</sequence>
<dbReference type="GO" id="GO:0005777">
    <property type="term" value="C:peroxisome"/>
    <property type="evidence" value="ECO:0007669"/>
    <property type="project" value="UniProtKB-SubCell"/>
</dbReference>
<dbReference type="FunFam" id="1.10.12.10:FF:000004">
    <property type="entry name" value="Delta3,5-delta2,4-dienoyl-CoA isomerase"/>
    <property type="match status" value="1"/>
</dbReference>
<dbReference type="GO" id="GO:0006635">
    <property type="term" value="P:fatty acid beta-oxidation"/>
    <property type="evidence" value="ECO:0007669"/>
    <property type="project" value="UniProtKB-UniPathway"/>
</dbReference>
<dbReference type="AlphaFoldDB" id="A0A1R0H5L6"/>
<keyword evidence="7" id="KW-0576">Peroxisome</keyword>
<dbReference type="OrthoDB" id="14970at2759"/>
<evidence type="ECO:0000256" key="6">
    <source>
        <dbReference type="ARBA" id="ARBA00023098"/>
    </source>
</evidence>
<dbReference type="PANTHER" id="PTHR43149:SF1">
    <property type="entry name" value="DELTA(3,5)-DELTA(2,4)-DIENOYL-COA ISOMERASE, MITOCHONDRIAL"/>
    <property type="match status" value="1"/>
</dbReference>
<evidence type="ECO:0000256" key="4">
    <source>
        <dbReference type="ARBA" id="ARBA00022832"/>
    </source>
</evidence>
<dbReference type="Proteomes" id="UP000187455">
    <property type="component" value="Unassembled WGS sequence"/>
</dbReference>
<dbReference type="GO" id="GO:0051750">
    <property type="term" value="F:delta(3,5)-delta(2,4)-dienoyl-CoA isomerase activity"/>
    <property type="evidence" value="ECO:0007669"/>
    <property type="project" value="TreeGrafter"/>
</dbReference>
<evidence type="ECO:0000256" key="8">
    <source>
        <dbReference type="ARBA" id="ARBA00023235"/>
    </source>
</evidence>
<comment type="similarity">
    <text evidence="3">Belongs to the enoyl-CoA hydratase/isomerase family.</text>
</comment>
<dbReference type="PANTHER" id="PTHR43149">
    <property type="entry name" value="ENOYL-COA HYDRATASE"/>
    <property type="match status" value="1"/>
</dbReference>
<evidence type="ECO:0000256" key="3">
    <source>
        <dbReference type="ARBA" id="ARBA00005254"/>
    </source>
</evidence>
<dbReference type="Gene3D" id="3.90.226.10">
    <property type="entry name" value="2-enoyl-CoA Hydratase, Chain A, domain 1"/>
    <property type="match status" value="1"/>
</dbReference>
<name>A0A1R0H5L6_9FUNG</name>
<accession>A0A1R0H5L6</accession>
<dbReference type="Pfam" id="PF00378">
    <property type="entry name" value="ECH_1"/>
    <property type="match status" value="1"/>
</dbReference>
<dbReference type="EMBL" id="LSSL01000505">
    <property type="protein sequence ID" value="OLY84413.1"/>
    <property type="molecule type" value="Genomic_DNA"/>
</dbReference>
<comment type="caution">
    <text evidence="9">The sequence shown here is derived from an EMBL/GenBank/DDBJ whole genome shotgun (WGS) entry which is preliminary data.</text>
</comment>
<comment type="subcellular location">
    <subcellularLocation>
        <location evidence="1">Peroxisome</location>
    </subcellularLocation>
</comment>
<evidence type="ECO:0000313" key="10">
    <source>
        <dbReference type="Proteomes" id="UP000187455"/>
    </source>
</evidence>
<keyword evidence="10" id="KW-1185">Reference proteome</keyword>
<dbReference type="SUPFAM" id="SSF52096">
    <property type="entry name" value="ClpP/crotonase"/>
    <property type="match status" value="1"/>
</dbReference>
<dbReference type="UniPathway" id="UPA00659"/>
<keyword evidence="6" id="KW-0443">Lipid metabolism</keyword>
<evidence type="ECO:0000256" key="7">
    <source>
        <dbReference type="ARBA" id="ARBA00023140"/>
    </source>
</evidence>